<dbReference type="InterPro" id="IPR051446">
    <property type="entry name" value="HTH_trans_reg/aminotransferase"/>
</dbReference>
<dbReference type="InterPro" id="IPR015421">
    <property type="entry name" value="PyrdxlP-dep_Trfase_major"/>
</dbReference>
<reference evidence="7 8" key="1">
    <citation type="submission" date="2020-06" db="EMBL/GenBank/DDBJ databases">
        <title>Pseudomonas eucalypticola sp. nov., an endophyte of Eucalyptus dunnii leaves with biocontrol ability of eucalyptus leaf blight.</title>
        <authorList>
            <person name="Liu Y."/>
            <person name="Song Z."/>
            <person name="Zeng H."/>
            <person name="Lu M."/>
            <person name="Wang X."/>
            <person name="Lian X."/>
            <person name="Zhang Q."/>
        </authorList>
    </citation>
    <scope>NUCLEOTIDE SEQUENCE [LARGE SCALE GENOMIC DNA]</scope>
    <source>
        <strain evidence="7 8">NP-1</strain>
    </source>
</reference>
<protein>
    <submittedName>
        <fullName evidence="7">Aminotransferase class I/II-fold pyridoxal phosphate-dependent enzyme</fullName>
    </submittedName>
</protein>
<gene>
    <name evidence="7" type="ORF">HWQ56_02730</name>
</gene>
<evidence type="ECO:0000256" key="4">
    <source>
        <dbReference type="ARBA" id="ARBA00023125"/>
    </source>
</evidence>
<evidence type="ECO:0000256" key="3">
    <source>
        <dbReference type="ARBA" id="ARBA00023015"/>
    </source>
</evidence>
<evidence type="ECO:0000256" key="2">
    <source>
        <dbReference type="ARBA" id="ARBA00022898"/>
    </source>
</evidence>
<dbReference type="SMART" id="SM00345">
    <property type="entry name" value="HTH_GNTR"/>
    <property type="match status" value="1"/>
</dbReference>
<evidence type="ECO:0000313" key="8">
    <source>
        <dbReference type="Proteomes" id="UP000509568"/>
    </source>
</evidence>
<dbReference type="InterPro" id="IPR000524">
    <property type="entry name" value="Tscrpt_reg_HTH_GntR"/>
</dbReference>
<keyword evidence="7" id="KW-0032">Aminotransferase</keyword>
<dbReference type="EMBL" id="CP056030">
    <property type="protein sequence ID" value="QKZ02774.1"/>
    <property type="molecule type" value="Genomic_DNA"/>
</dbReference>
<dbReference type="GO" id="GO:0008483">
    <property type="term" value="F:transaminase activity"/>
    <property type="evidence" value="ECO:0007669"/>
    <property type="project" value="UniProtKB-KW"/>
</dbReference>
<evidence type="ECO:0000259" key="6">
    <source>
        <dbReference type="PROSITE" id="PS50949"/>
    </source>
</evidence>
<keyword evidence="2" id="KW-0663">Pyridoxal phosphate</keyword>
<dbReference type="KEGG" id="pez:HWQ56_02730"/>
<dbReference type="GO" id="GO:0030170">
    <property type="term" value="F:pyridoxal phosphate binding"/>
    <property type="evidence" value="ECO:0007669"/>
    <property type="project" value="InterPro"/>
</dbReference>
<dbReference type="CDD" id="cd00609">
    <property type="entry name" value="AAT_like"/>
    <property type="match status" value="1"/>
</dbReference>
<organism evidence="7 8">
    <name type="scientific">Pseudomonas eucalypticola</name>
    <dbReference type="NCBI Taxonomy" id="2599595"/>
    <lineage>
        <taxon>Bacteria</taxon>
        <taxon>Pseudomonadati</taxon>
        <taxon>Pseudomonadota</taxon>
        <taxon>Gammaproteobacteria</taxon>
        <taxon>Pseudomonadales</taxon>
        <taxon>Pseudomonadaceae</taxon>
        <taxon>Pseudomonas</taxon>
    </lineage>
</organism>
<dbReference type="SUPFAM" id="SSF53383">
    <property type="entry name" value="PLP-dependent transferases"/>
    <property type="match status" value="1"/>
</dbReference>
<dbReference type="RefSeq" id="WP_176569731.1">
    <property type="nucleotide sequence ID" value="NZ_CP056030.1"/>
</dbReference>
<dbReference type="InterPro" id="IPR004839">
    <property type="entry name" value="Aminotransferase_I/II_large"/>
</dbReference>
<name>A0A7D5D4D3_9PSED</name>
<proteinExistence type="inferred from homology"/>
<feature type="domain" description="HTH gntR-type" evidence="6">
    <location>
        <begin position="8"/>
        <end position="76"/>
    </location>
</feature>
<keyword evidence="5" id="KW-0804">Transcription</keyword>
<keyword evidence="8" id="KW-1185">Reference proteome</keyword>
<evidence type="ECO:0000256" key="1">
    <source>
        <dbReference type="ARBA" id="ARBA00005384"/>
    </source>
</evidence>
<dbReference type="Gene3D" id="1.10.10.10">
    <property type="entry name" value="Winged helix-like DNA-binding domain superfamily/Winged helix DNA-binding domain"/>
    <property type="match status" value="1"/>
</dbReference>
<accession>A0A7D5D4D3</accession>
<dbReference type="AlphaFoldDB" id="A0A7D5D4D3"/>
<dbReference type="GO" id="GO:0003700">
    <property type="term" value="F:DNA-binding transcription factor activity"/>
    <property type="evidence" value="ECO:0007669"/>
    <property type="project" value="InterPro"/>
</dbReference>
<dbReference type="Pfam" id="PF00392">
    <property type="entry name" value="GntR"/>
    <property type="match status" value="1"/>
</dbReference>
<dbReference type="SUPFAM" id="SSF46785">
    <property type="entry name" value="Winged helix' DNA-binding domain"/>
    <property type="match status" value="1"/>
</dbReference>
<sequence length="435" mass="47000">MNTLLVTGSTAVEIAESIEQLIRDREIVTGHLLPAVRSLAAQLDVSPNTVGAAYKLLRDAQWVVTDGRRGTRVAAEQASAIARHALPEHLRDLASGNVDARLLPRLDAQEWAGMPGDTGYDIQANEPQLLDLAARWLHSQHLPSQDIGVFQGAMDCMEKALRAHCRPGNRVLVESPCWPPVLALLASLRLKPVALLSDNHGACVPSEQALQNAAAVILTPRAQNPTGRTFSESRWQTWANALQEAPGTLLILDDHWGPLSHATPPQAMAMPARWVHITSASKFLGPDLRLSVVTGAPQVLAAMQRLQALASRWVSLLVQRLAARLWQQALDQGQLRHAAESYAQRRHALIDALGRHGVQCEQGGEGMHVWLPVADEASAVQALASYGWGVQPGTPFSPGGSAAVRVSTANLESADIEALARDIALSLRLSRRPVY</sequence>
<dbReference type="PROSITE" id="PS50949">
    <property type="entry name" value="HTH_GNTR"/>
    <property type="match status" value="1"/>
</dbReference>
<dbReference type="Gene3D" id="3.40.640.10">
    <property type="entry name" value="Type I PLP-dependent aspartate aminotransferase-like (Major domain)"/>
    <property type="match status" value="1"/>
</dbReference>
<dbReference type="GO" id="GO:0003677">
    <property type="term" value="F:DNA binding"/>
    <property type="evidence" value="ECO:0007669"/>
    <property type="project" value="UniProtKB-KW"/>
</dbReference>
<evidence type="ECO:0000313" key="7">
    <source>
        <dbReference type="EMBL" id="QKZ02774.1"/>
    </source>
</evidence>
<dbReference type="Pfam" id="PF00155">
    <property type="entry name" value="Aminotran_1_2"/>
    <property type="match status" value="1"/>
</dbReference>
<dbReference type="InterPro" id="IPR015424">
    <property type="entry name" value="PyrdxlP-dep_Trfase"/>
</dbReference>
<dbReference type="CDD" id="cd07377">
    <property type="entry name" value="WHTH_GntR"/>
    <property type="match status" value="1"/>
</dbReference>
<keyword evidence="3" id="KW-0805">Transcription regulation</keyword>
<dbReference type="PANTHER" id="PTHR46577">
    <property type="entry name" value="HTH-TYPE TRANSCRIPTIONAL REGULATORY PROTEIN GABR"/>
    <property type="match status" value="1"/>
</dbReference>
<dbReference type="InterPro" id="IPR036390">
    <property type="entry name" value="WH_DNA-bd_sf"/>
</dbReference>
<dbReference type="InterPro" id="IPR036388">
    <property type="entry name" value="WH-like_DNA-bd_sf"/>
</dbReference>
<dbReference type="Proteomes" id="UP000509568">
    <property type="component" value="Chromosome"/>
</dbReference>
<keyword evidence="4" id="KW-0238">DNA-binding</keyword>
<keyword evidence="7" id="KW-0808">Transferase</keyword>
<dbReference type="PANTHER" id="PTHR46577:SF1">
    <property type="entry name" value="HTH-TYPE TRANSCRIPTIONAL REGULATORY PROTEIN GABR"/>
    <property type="match status" value="1"/>
</dbReference>
<comment type="similarity">
    <text evidence="1">In the C-terminal section; belongs to the class-I pyridoxal-phosphate-dependent aminotransferase family.</text>
</comment>
<evidence type="ECO:0000256" key="5">
    <source>
        <dbReference type="ARBA" id="ARBA00023163"/>
    </source>
</evidence>